<organism evidence="8 9">
    <name type="scientific">Acer saccharum</name>
    <name type="common">Sugar maple</name>
    <dbReference type="NCBI Taxonomy" id="4024"/>
    <lineage>
        <taxon>Eukaryota</taxon>
        <taxon>Viridiplantae</taxon>
        <taxon>Streptophyta</taxon>
        <taxon>Embryophyta</taxon>
        <taxon>Tracheophyta</taxon>
        <taxon>Spermatophyta</taxon>
        <taxon>Magnoliopsida</taxon>
        <taxon>eudicotyledons</taxon>
        <taxon>Gunneridae</taxon>
        <taxon>Pentapetalae</taxon>
        <taxon>rosids</taxon>
        <taxon>malvids</taxon>
        <taxon>Sapindales</taxon>
        <taxon>Sapindaceae</taxon>
        <taxon>Hippocastanoideae</taxon>
        <taxon>Acereae</taxon>
        <taxon>Acer</taxon>
    </lineage>
</organism>
<evidence type="ECO:0000256" key="5">
    <source>
        <dbReference type="ARBA" id="ARBA00023242"/>
    </source>
</evidence>
<dbReference type="GO" id="GO:0000981">
    <property type="term" value="F:DNA-binding transcription factor activity, RNA polymerase II-specific"/>
    <property type="evidence" value="ECO:0007669"/>
    <property type="project" value="TreeGrafter"/>
</dbReference>
<protein>
    <recommendedName>
        <fullName evidence="7">MADS-box domain-containing protein</fullName>
    </recommendedName>
</protein>
<feature type="coiled-coil region" evidence="6">
    <location>
        <begin position="120"/>
        <end position="154"/>
    </location>
</feature>
<feature type="domain" description="MADS-box" evidence="7">
    <location>
        <begin position="3"/>
        <end position="63"/>
    </location>
</feature>
<dbReference type="PANTHER" id="PTHR11945:SF782">
    <property type="entry name" value="OS11G0229900 PROTEIN"/>
    <property type="match status" value="1"/>
</dbReference>
<comment type="caution">
    <text evidence="8">The sequence shown here is derived from an EMBL/GenBank/DDBJ whole genome shotgun (WGS) entry which is preliminary data.</text>
</comment>
<dbReference type="EMBL" id="JAUESC010000385">
    <property type="protein sequence ID" value="KAK0578531.1"/>
    <property type="molecule type" value="Genomic_DNA"/>
</dbReference>
<keyword evidence="6" id="KW-0175">Coiled coil</keyword>
<keyword evidence="3" id="KW-0238">DNA-binding</keyword>
<keyword evidence="2" id="KW-0805">Transcription regulation</keyword>
<reference evidence="8" key="2">
    <citation type="submission" date="2023-06" db="EMBL/GenBank/DDBJ databases">
        <authorList>
            <person name="Swenson N.G."/>
            <person name="Wegrzyn J.L."/>
            <person name="Mcevoy S.L."/>
        </authorList>
    </citation>
    <scope>NUCLEOTIDE SEQUENCE</scope>
    <source>
        <strain evidence="8">NS2018</strain>
        <tissue evidence="8">Leaf</tissue>
    </source>
</reference>
<sequence length="198" mass="21717">MGTGKKKIEIKKIEKDSARMVTFSKRRQGLFKKAGEYAAKTGSQVAILVFSPAGKTYVHGSPCFDTVIEKFMQGDKIGDMMNGGGGEGGGGGDKAGVGSDSDVEGMFSGLEERMRSCESVEELMEVRSTLEKMRDKALQRLNDVRKDVKNVQKDVNYSMQEDDITVSLYSCDSEDDFVASLLEDVQDVQEDDIIVSLL</sequence>
<dbReference type="SMART" id="SM00432">
    <property type="entry name" value="MADS"/>
    <property type="match status" value="1"/>
</dbReference>
<dbReference type="GO" id="GO:0005634">
    <property type="term" value="C:nucleus"/>
    <property type="evidence" value="ECO:0007669"/>
    <property type="project" value="UniProtKB-SubCell"/>
</dbReference>
<evidence type="ECO:0000256" key="6">
    <source>
        <dbReference type="SAM" id="Coils"/>
    </source>
</evidence>
<comment type="subcellular location">
    <subcellularLocation>
        <location evidence="1">Nucleus</location>
    </subcellularLocation>
</comment>
<name>A0AA39VFX2_ACESA</name>
<dbReference type="InterPro" id="IPR002100">
    <property type="entry name" value="TF_MADSbox"/>
</dbReference>
<dbReference type="Gene3D" id="3.40.1810.10">
    <property type="entry name" value="Transcription factor, MADS-box"/>
    <property type="match status" value="1"/>
</dbReference>
<dbReference type="InterPro" id="IPR036879">
    <property type="entry name" value="TF_MADSbox_sf"/>
</dbReference>
<evidence type="ECO:0000256" key="3">
    <source>
        <dbReference type="ARBA" id="ARBA00023125"/>
    </source>
</evidence>
<gene>
    <name evidence="8" type="ORF">LWI29_011771</name>
</gene>
<dbReference type="PROSITE" id="PS50066">
    <property type="entry name" value="MADS_BOX_2"/>
    <property type="match status" value="1"/>
</dbReference>
<evidence type="ECO:0000259" key="7">
    <source>
        <dbReference type="PROSITE" id="PS50066"/>
    </source>
</evidence>
<dbReference type="GO" id="GO:0046983">
    <property type="term" value="F:protein dimerization activity"/>
    <property type="evidence" value="ECO:0007669"/>
    <property type="project" value="InterPro"/>
</dbReference>
<proteinExistence type="predicted"/>
<evidence type="ECO:0000256" key="1">
    <source>
        <dbReference type="ARBA" id="ARBA00004123"/>
    </source>
</evidence>
<dbReference type="PRINTS" id="PR00404">
    <property type="entry name" value="MADSDOMAIN"/>
</dbReference>
<dbReference type="Pfam" id="PF00319">
    <property type="entry name" value="SRF-TF"/>
    <property type="match status" value="1"/>
</dbReference>
<reference evidence="8" key="1">
    <citation type="journal article" date="2022" name="Plant J.">
        <title>Strategies of tolerance reflected in two North American maple genomes.</title>
        <authorList>
            <person name="McEvoy S.L."/>
            <person name="Sezen U.U."/>
            <person name="Trouern-Trend A."/>
            <person name="McMahon S.M."/>
            <person name="Schaberg P.G."/>
            <person name="Yang J."/>
            <person name="Wegrzyn J.L."/>
            <person name="Swenson N.G."/>
        </authorList>
    </citation>
    <scope>NUCLEOTIDE SEQUENCE</scope>
    <source>
        <strain evidence="8">NS2018</strain>
    </source>
</reference>
<accession>A0AA39VFX2</accession>
<keyword evidence="9" id="KW-1185">Reference proteome</keyword>
<evidence type="ECO:0000256" key="4">
    <source>
        <dbReference type="ARBA" id="ARBA00023163"/>
    </source>
</evidence>
<evidence type="ECO:0000313" key="9">
    <source>
        <dbReference type="Proteomes" id="UP001168877"/>
    </source>
</evidence>
<dbReference type="GO" id="GO:0000978">
    <property type="term" value="F:RNA polymerase II cis-regulatory region sequence-specific DNA binding"/>
    <property type="evidence" value="ECO:0007669"/>
    <property type="project" value="TreeGrafter"/>
</dbReference>
<dbReference type="AlphaFoldDB" id="A0AA39VFX2"/>
<dbReference type="PANTHER" id="PTHR11945">
    <property type="entry name" value="MADS BOX PROTEIN"/>
    <property type="match status" value="1"/>
</dbReference>
<dbReference type="Proteomes" id="UP001168877">
    <property type="component" value="Unassembled WGS sequence"/>
</dbReference>
<dbReference type="SUPFAM" id="SSF55455">
    <property type="entry name" value="SRF-like"/>
    <property type="match status" value="1"/>
</dbReference>
<evidence type="ECO:0000313" key="8">
    <source>
        <dbReference type="EMBL" id="KAK0578531.1"/>
    </source>
</evidence>
<keyword evidence="4" id="KW-0804">Transcription</keyword>
<evidence type="ECO:0000256" key="2">
    <source>
        <dbReference type="ARBA" id="ARBA00023015"/>
    </source>
</evidence>
<keyword evidence="5" id="KW-0539">Nucleus</keyword>